<feature type="binding site" evidence="16">
    <location>
        <begin position="12"/>
        <end position="17"/>
    </location>
    <ligand>
        <name>NAD(+)</name>
        <dbReference type="ChEBI" id="CHEBI:57540"/>
    </ligand>
</feature>
<feature type="binding site" evidence="13">
    <location>
        <position position="111"/>
    </location>
    <ligand>
        <name>NADPH</name>
        <dbReference type="ChEBI" id="CHEBI:57783"/>
    </ligand>
</feature>
<feature type="domain" description="Glycerol-3-phosphate dehydrogenase NAD-dependent N-terminal" evidence="18">
    <location>
        <begin position="7"/>
        <end position="163"/>
    </location>
</feature>
<feature type="binding site" evidence="13">
    <location>
        <position position="259"/>
    </location>
    <ligand>
        <name>sn-glycerol 3-phosphate</name>
        <dbReference type="ChEBI" id="CHEBI:57597"/>
    </ligand>
</feature>
<dbReference type="Gene3D" id="3.40.50.720">
    <property type="entry name" value="NAD(P)-binding Rossmann-like Domain"/>
    <property type="match status" value="1"/>
</dbReference>
<accession>A0A2N8HFK7</accession>
<dbReference type="SUPFAM" id="SSF51735">
    <property type="entry name" value="NAD(P)-binding Rossmann-fold domains"/>
    <property type="match status" value="1"/>
</dbReference>
<evidence type="ECO:0000256" key="15">
    <source>
        <dbReference type="PIRSR" id="PIRSR000114-2"/>
    </source>
</evidence>
<keyword evidence="8 13" id="KW-1208">Phospholipid metabolism</keyword>
<evidence type="ECO:0000256" key="7">
    <source>
        <dbReference type="ARBA" id="ARBA00023209"/>
    </source>
</evidence>
<dbReference type="InterPro" id="IPR006109">
    <property type="entry name" value="G3P_DH_NAD-dep_C"/>
</dbReference>
<feature type="binding site" evidence="13">
    <location>
        <position position="257"/>
    </location>
    <ligand>
        <name>sn-glycerol 3-phosphate</name>
        <dbReference type="ChEBI" id="CHEBI:57597"/>
    </ligand>
</feature>
<protein>
    <recommendedName>
        <fullName evidence="11 13">Glycerol-3-phosphate dehydrogenase [NAD(P)+]</fullName>
        <ecNumber evidence="10 13">1.1.1.94</ecNumber>
    </recommendedName>
    <alternativeName>
        <fullName evidence="13">NAD(P)(+)-dependent glycerol-3-phosphate dehydrogenase</fullName>
    </alternativeName>
    <alternativeName>
        <fullName evidence="12 13">NAD(P)H-dependent dihydroxyacetone-phosphate reductase</fullName>
    </alternativeName>
</protein>
<dbReference type="PANTHER" id="PTHR11728">
    <property type="entry name" value="GLYCEROL-3-PHOSPHATE DEHYDROGENASE"/>
    <property type="match status" value="1"/>
</dbReference>
<dbReference type="OrthoDB" id="9812273at2"/>
<dbReference type="Pfam" id="PF01210">
    <property type="entry name" value="NAD_Gly3P_dh_N"/>
    <property type="match status" value="1"/>
</dbReference>
<dbReference type="FunFam" id="1.10.1040.10:FF:000001">
    <property type="entry name" value="Glycerol-3-phosphate dehydrogenase [NAD(P)+]"/>
    <property type="match status" value="1"/>
</dbReference>
<dbReference type="PANTHER" id="PTHR11728:SF1">
    <property type="entry name" value="GLYCEROL-3-PHOSPHATE DEHYDROGENASE [NAD(+)] 2, CHLOROPLASTIC"/>
    <property type="match status" value="1"/>
</dbReference>
<evidence type="ECO:0000259" key="19">
    <source>
        <dbReference type="Pfam" id="PF07479"/>
    </source>
</evidence>
<feature type="binding site" evidence="13">
    <location>
        <position position="258"/>
    </location>
    <ligand>
        <name>NADPH</name>
        <dbReference type="ChEBI" id="CHEBI:57783"/>
    </ligand>
</feature>
<comment type="caution">
    <text evidence="13">Lacks conserved residue(s) required for the propagation of feature annotation.</text>
</comment>
<dbReference type="InterPro" id="IPR006168">
    <property type="entry name" value="G3P_DH_NAD-dep"/>
</dbReference>
<feature type="binding site" evidence="13">
    <location>
        <position position="258"/>
    </location>
    <ligand>
        <name>sn-glycerol 3-phosphate</name>
        <dbReference type="ChEBI" id="CHEBI:57597"/>
    </ligand>
</feature>
<keyword evidence="7 13" id="KW-0594">Phospholipid biosynthesis</keyword>
<evidence type="ECO:0000256" key="4">
    <source>
        <dbReference type="ARBA" id="ARBA00023002"/>
    </source>
</evidence>
<dbReference type="UniPathway" id="UPA00940"/>
<dbReference type="EMBL" id="PJKA01000006">
    <property type="protein sequence ID" value="PNC19046.1"/>
    <property type="molecule type" value="Genomic_DNA"/>
</dbReference>
<dbReference type="AlphaFoldDB" id="A0A2N8HFK7"/>
<dbReference type="InterPro" id="IPR011128">
    <property type="entry name" value="G3P_DH_NAD-dep_N"/>
</dbReference>
<evidence type="ECO:0000313" key="20">
    <source>
        <dbReference type="EMBL" id="PNC19046.1"/>
    </source>
</evidence>
<dbReference type="GO" id="GO:0141152">
    <property type="term" value="F:glycerol-3-phosphate dehydrogenase (NAD+) activity"/>
    <property type="evidence" value="ECO:0007669"/>
    <property type="project" value="RHEA"/>
</dbReference>
<dbReference type="GO" id="GO:0005829">
    <property type="term" value="C:cytosol"/>
    <property type="evidence" value="ECO:0007669"/>
    <property type="project" value="TreeGrafter"/>
</dbReference>
<feature type="binding site" evidence="13">
    <location>
        <position position="247"/>
    </location>
    <ligand>
        <name>sn-glycerol 3-phosphate</name>
        <dbReference type="ChEBI" id="CHEBI:57597"/>
    </ligand>
</feature>
<dbReference type="SUPFAM" id="SSF48179">
    <property type="entry name" value="6-phosphogluconate dehydrogenase C-terminal domain-like"/>
    <property type="match status" value="1"/>
</dbReference>
<dbReference type="FunFam" id="3.40.50.720:FF:000019">
    <property type="entry name" value="Glycerol-3-phosphate dehydrogenase [NAD(P)+]"/>
    <property type="match status" value="1"/>
</dbReference>
<feature type="binding site" evidence="13">
    <location>
        <position position="16"/>
    </location>
    <ligand>
        <name>NADPH</name>
        <dbReference type="ChEBI" id="CHEBI:57783"/>
    </ligand>
</feature>
<evidence type="ECO:0000256" key="6">
    <source>
        <dbReference type="ARBA" id="ARBA00023098"/>
    </source>
</evidence>
<evidence type="ECO:0000256" key="14">
    <source>
        <dbReference type="PIRSR" id="PIRSR000114-1"/>
    </source>
</evidence>
<dbReference type="EC" id="1.1.1.94" evidence="10 13"/>
<evidence type="ECO:0000256" key="2">
    <source>
        <dbReference type="ARBA" id="ARBA00022516"/>
    </source>
</evidence>
<feature type="binding site" evidence="15">
    <location>
        <begin position="258"/>
        <end position="259"/>
    </location>
    <ligand>
        <name>substrate</name>
    </ligand>
</feature>
<dbReference type="InterPro" id="IPR036291">
    <property type="entry name" value="NAD(P)-bd_dom_sf"/>
</dbReference>
<proteinExistence type="inferred from homology"/>
<dbReference type="InterPro" id="IPR008927">
    <property type="entry name" value="6-PGluconate_DH-like_C_sf"/>
</dbReference>
<reference evidence="20 21" key="1">
    <citation type="journal article" date="2017" name="BMC Genomics">
        <title>Genome sequencing of 39 Akkermansia muciniphila isolates reveals its population structure, genomic and functional diverisity, and global distribution in mammalian gut microbiotas.</title>
        <authorList>
            <person name="Guo X."/>
            <person name="Li S."/>
            <person name="Zhang J."/>
            <person name="Wu F."/>
            <person name="Li X."/>
            <person name="Wu D."/>
            <person name="Zhang M."/>
            <person name="Ou Z."/>
            <person name="Jie Z."/>
            <person name="Yan Q."/>
            <person name="Li P."/>
            <person name="Yi J."/>
            <person name="Peng Y."/>
        </authorList>
    </citation>
    <scope>NUCLEOTIDE SEQUENCE [LARGE SCALE GENOMIC DNA]</scope>
    <source>
        <strain evidence="20 21">GP24</strain>
    </source>
</reference>
<feature type="binding site" evidence="13">
    <location>
        <position position="143"/>
    </location>
    <ligand>
        <name>NADPH</name>
        <dbReference type="ChEBI" id="CHEBI:57783"/>
    </ligand>
</feature>
<evidence type="ECO:0000256" key="1">
    <source>
        <dbReference type="ARBA" id="ARBA00011009"/>
    </source>
</evidence>
<keyword evidence="4 13" id="KW-0560">Oxidoreductase</keyword>
<evidence type="ECO:0000256" key="13">
    <source>
        <dbReference type="HAMAP-Rule" id="MF_00394"/>
    </source>
</evidence>
<comment type="similarity">
    <text evidence="1 13 17">Belongs to the NAD-dependent glycerol-3-phosphate dehydrogenase family.</text>
</comment>
<feature type="binding site" evidence="13">
    <location>
        <position position="284"/>
    </location>
    <ligand>
        <name>NADPH</name>
        <dbReference type="ChEBI" id="CHEBI:57783"/>
    </ligand>
</feature>
<dbReference type="PRINTS" id="PR00077">
    <property type="entry name" value="GPDHDRGNASE"/>
</dbReference>
<comment type="function">
    <text evidence="13">Catalyzes the reduction of the glycolytic intermediate dihydroxyacetone phosphate (DHAP) to sn-glycerol 3-phosphate (G3P), the key precursor for phospholipid synthesis.</text>
</comment>
<dbReference type="RefSeq" id="WP_102712944.1">
    <property type="nucleotide sequence ID" value="NZ_CABMLK010000003.1"/>
</dbReference>
<dbReference type="PROSITE" id="PS00957">
    <property type="entry name" value="NAD_G3PDH"/>
    <property type="match status" value="1"/>
</dbReference>
<feature type="binding site" evidence="15">
    <location>
        <position position="111"/>
    </location>
    <ligand>
        <name>substrate</name>
    </ligand>
</feature>
<feature type="binding site" evidence="13">
    <location>
        <position position="139"/>
    </location>
    <ligand>
        <name>sn-glycerol 3-phosphate</name>
        <dbReference type="ChEBI" id="CHEBI:57597"/>
    </ligand>
</feature>
<feature type="binding site" evidence="13">
    <location>
        <position position="194"/>
    </location>
    <ligand>
        <name>sn-glycerol 3-phosphate</name>
        <dbReference type="ChEBI" id="CHEBI:57597"/>
    </ligand>
</feature>
<evidence type="ECO:0000256" key="17">
    <source>
        <dbReference type="RuleBase" id="RU000437"/>
    </source>
</evidence>
<comment type="pathway">
    <text evidence="13">Membrane lipid metabolism; glycerophospholipid metabolism.</text>
</comment>
<comment type="catalytic activity">
    <reaction evidence="9">
        <text>sn-glycerol 3-phosphate + NADP(+) = dihydroxyacetone phosphate + NADPH + H(+)</text>
        <dbReference type="Rhea" id="RHEA:11096"/>
        <dbReference type="ChEBI" id="CHEBI:15378"/>
        <dbReference type="ChEBI" id="CHEBI:57597"/>
        <dbReference type="ChEBI" id="CHEBI:57642"/>
        <dbReference type="ChEBI" id="CHEBI:57783"/>
        <dbReference type="ChEBI" id="CHEBI:58349"/>
        <dbReference type="EC" id="1.1.1.94"/>
    </reaction>
    <physiologicalReaction direction="right-to-left" evidence="9">
        <dbReference type="Rhea" id="RHEA:11098"/>
    </physiologicalReaction>
</comment>
<dbReference type="GO" id="GO:0051287">
    <property type="term" value="F:NAD binding"/>
    <property type="evidence" value="ECO:0007669"/>
    <property type="project" value="InterPro"/>
</dbReference>
<organism evidence="20 21">
    <name type="scientific">Akkermansia muciniphila</name>
    <dbReference type="NCBI Taxonomy" id="239935"/>
    <lineage>
        <taxon>Bacteria</taxon>
        <taxon>Pseudomonadati</taxon>
        <taxon>Verrucomicrobiota</taxon>
        <taxon>Verrucomicrobiia</taxon>
        <taxon>Verrucomicrobiales</taxon>
        <taxon>Akkermansiaceae</taxon>
        <taxon>Akkermansia</taxon>
    </lineage>
</organism>
<dbReference type="GO" id="GO:0006650">
    <property type="term" value="P:glycerophospholipid metabolic process"/>
    <property type="evidence" value="ECO:0007669"/>
    <property type="project" value="UniProtKB-UniRule"/>
</dbReference>
<comment type="caution">
    <text evidence="20">The sequence shown here is derived from an EMBL/GenBank/DDBJ whole genome shotgun (WGS) entry which is preliminary data.</text>
</comment>
<dbReference type="Pfam" id="PF07479">
    <property type="entry name" value="NAD_Gly3P_dh_C"/>
    <property type="match status" value="1"/>
</dbReference>
<feature type="active site" description="Proton acceptor" evidence="13 14">
    <location>
        <position position="194"/>
    </location>
</feature>
<dbReference type="NCBIfam" id="NF000940">
    <property type="entry name" value="PRK00094.1-2"/>
    <property type="match status" value="1"/>
</dbReference>
<evidence type="ECO:0000259" key="18">
    <source>
        <dbReference type="Pfam" id="PF01210"/>
    </source>
</evidence>
<dbReference type="NCBIfam" id="NF000942">
    <property type="entry name" value="PRK00094.1-4"/>
    <property type="match status" value="1"/>
</dbReference>
<dbReference type="PIRSF" id="PIRSF000114">
    <property type="entry name" value="Glycerol-3-P_dh"/>
    <property type="match status" value="1"/>
</dbReference>
<keyword evidence="13" id="KW-0963">Cytoplasm</keyword>
<dbReference type="Proteomes" id="UP000236000">
    <property type="component" value="Unassembled WGS sequence"/>
</dbReference>
<dbReference type="HAMAP" id="MF_00394">
    <property type="entry name" value="NAD_Glyc3P_dehydrog"/>
    <property type="match status" value="1"/>
</dbReference>
<evidence type="ECO:0000256" key="16">
    <source>
        <dbReference type="PIRSR" id="PIRSR000114-3"/>
    </source>
</evidence>
<dbReference type="GO" id="GO:0046167">
    <property type="term" value="P:glycerol-3-phosphate biosynthetic process"/>
    <property type="evidence" value="ECO:0007669"/>
    <property type="project" value="UniProtKB-UniRule"/>
</dbReference>
<feature type="domain" description="Glycerol-3-phosphate dehydrogenase NAD-dependent C-terminal" evidence="19">
    <location>
        <begin position="183"/>
        <end position="323"/>
    </location>
</feature>
<dbReference type="InterPro" id="IPR013328">
    <property type="entry name" value="6PGD_dom2"/>
</dbReference>
<keyword evidence="6 13" id="KW-0443">Lipid metabolism</keyword>
<evidence type="ECO:0000256" key="9">
    <source>
        <dbReference type="ARBA" id="ARBA00052716"/>
    </source>
</evidence>
<dbReference type="GO" id="GO:0046168">
    <property type="term" value="P:glycerol-3-phosphate catabolic process"/>
    <property type="evidence" value="ECO:0007669"/>
    <property type="project" value="InterPro"/>
</dbReference>
<comment type="catalytic activity">
    <reaction evidence="13">
        <text>sn-glycerol 3-phosphate + NAD(+) = dihydroxyacetone phosphate + NADH + H(+)</text>
        <dbReference type="Rhea" id="RHEA:11092"/>
        <dbReference type="ChEBI" id="CHEBI:15378"/>
        <dbReference type="ChEBI" id="CHEBI:57540"/>
        <dbReference type="ChEBI" id="CHEBI:57597"/>
        <dbReference type="ChEBI" id="CHEBI:57642"/>
        <dbReference type="ChEBI" id="CHEBI:57945"/>
        <dbReference type="EC" id="1.1.1.94"/>
    </reaction>
</comment>
<evidence type="ECO:0000256" key="12">
    <source>
        <dbReference type="ARBA" id="ARBA00080511"/>
    </source>
</evidence>
<evidence type="ECO:0000256" key="10">
    <source>
        <dbReference type="ARBA" id="ARBA00066687"/>
    </source>
</evidence>
<gene>
    <name evidence="13" type="primary">gpsA</name>
    <name evidence="20" type="ORF">CXU22_04480</name>
</gene>
<feature type="binding site" evidence="13">
    <location>
        <position position="15"/>
    </location>
    <ligand>
        <name>NADPH</name>
        <dbReference type="ChEBI" id="CHEBI:57783"/>
    </ligand>
</feature>
<dbReference type="Gene3D" id="1.10.1040.10">
    <property type="entry name" value="N-(1-d-carboxylethyl)-l-norvaline Dehydrogenase, domain 2"/>
    <property type="match status" value="1"/>
</dbReference>
<comment type="subcellular location">
    <subcellularLocation>
        <location evidence="13">Cytoplasm</location>
    </subcellularLocation>
</comment>
<keyword evidence="13" id="KW-0547">Nucleotide-binding</keyword>
<feature type="binding site" evidence="13">
    <location>
        <position position="282"/>
    </location>
    <ligand>
        <name>NADPH</name>
        <dbReference type="ChEBI" id="CHEBI:57783"/>
    </ligand>
</feature>
<evidence type="ECO:0000313" key="21">
    <source>
        <dbReference type="Proteomes" id="UP000236000"/>
    </source>
</evidence>
<feature type="binding site" evidence="13">
    <location>
        <position position="111"/>
    </location>
    <ligand>
        <name>sn-glycerol 3-phosphate</name>
        <dbReference type="ChEBI" id="CHEBI:57597"/>
    </ligand>
</feature>
<feature type="binding site" evidence="16">
    <location>
        <position position="143"/>
    </location>
    <ligand>
        <name>NAD(+)</name>
        <dbReference type="ChEBI" id="CHEBI:57540"/>
    </ligand>
</feature>
<keyword evidence="2 13" id="KW-0444">Lipid biosynthesis</keyword>
<evidence type="ECO:0000256" key="3">
    <source>
        <dbReference type="ARBA" id="ARBA00022857"/>
    </source>
</evidence>
<dbReference type="GO" id="GO:0008654">
    <property type="term" value="P:phospholipid biosynthetic process"/>
    <property type="evidence" value="ECO:0007669"/>
    <property type="project" value="UniProtKB-KW"/>
</dbReference>
<sequence>MMNRLHKIAVIGAGSWGTALSMVLATRECEVVLWTPEEAQARQLAETRRSPVLSETAAPLAPNIHPTCDLDQVKDAELIVVVVPSVAMRSVAQRLRGLPVRPDAVIVSCTKGIEQGTHKRMTEILQEYLPSNPIGVLSGPNHAEDICLGLPSASLIGFENPKYADWVQQIFVSKTFRVYSATDIIGMQLGGTIKNVFAIGAGLCEGLKLGDNAQAALLTRGLAEMTRIGVASGGRRETFMGLSGVGDLIVTCYSRHSRNQTVGRRLAEGKSLQEILDTLGMVAEGVPNTLSVYEIARKLGVRTPLIDAVYSVLYESKPPMEALVELMTRDPRPELD</sequence>
<evidence type="ECO:0000256" key="8">
    <source>
        <dbReference type="ARBA" id="ARBA00023264"/>
    </source>
</evidence>
<feature type="binding site" evidence="16">
    <location>
        <position position="258"/>
    </location>
    <ligand>
        <name>NAD(+)</name>
        <dbReference type="ChEBI" id="CHEBI:57540"/>
    </ligand>
</feature>
<keyword evidence="3 13" id="KW-0521">NADP</keyword>
<evidence type="ECO:0000256" key="5">
    <source>
        <dbReference type="ARBA" id="ARBA00023027"/>
    </source>
</evidence>
<dbReference type="GO" id="GO:0141153">
    <property type="term" value="F:glycerol-3-phosphate dehydrogenase (NADP+) activity"/>
    <property type="evidence" value="ECO:0007669"/>
    <property type="project" value="RHEA"/>
</dbReference>
<keyword evidence="5 13" id="KW-0520">NAD</keyword>
<dbReference type="GO" id="GO:0005975">
    <property type="term" value="P:carbohydrate metabolic process"/>
    <property type="evidence" value="ECO:0007669"/>
    <property type="project" value="InterPro"/>
</dbReference>
<name>A0A2N8HFK7_9BACT</name>
<evidence type="ECO:0000256" key="11">
    <source>
        <dbReference type="ARBA" id="ARBA00069372"/>
    </source>
</evidence>